<evidence type="ECO:0000256" key="6">
    <source>
        <dbReference type="SAM" id="Phobius"/>
    </source>
</evidence>
<gene>
    <name evidence="7" type="ORF">M6B22_08710</name>
</gene>
<evidence type="ECO:0000256" key="2">
    <source>
        <dbReference type="ARBA" id="ARBA00007375"/>
    </source>
</evidence>
<evidence type="ECO:0000256" key="1">
    <source>
        <dbReference type="ARBA" id="ARBA00004141"/>
    </source>
</evidence>
<feature type="transmembrane region" description="Helical" evidence="6">
    <location>
        <begin position="108"/>
        <end position="130"/>
    </location>
</feature>
<keyword evidence="8" id="KW-1185">Reference proteome</keyword>
<protein>
    <submittedName>
        <fullName evidence="7">Lysoplasmalogenase</fullName>
    </submittedName>
</protein>
<comment type="subcellular location">
    <subcellularLocation>
        <location evidence="1">Membrane</location>
        <topology evidence="1">Multi-pass membrane protein</topology>
    </subcellularLocation>
</comment>
<keyword evidence="5 6" id="KW-0472">Membrane</keyword>
<feature type="transmembrane region" description="Helical" evidence="6">
    <location>
        <begin position="82"/>
        <end position="102"/>
    </location>
</feature>
<dbReference type="Proteomes" id="UP001164693">
    <property type="component" value="Chromosome"/>
</dbReference>
<proteinExistence type="inferred from homology"/>
<comment type="similarity">
    <text evidence="2">Belongs to the TMEM86 family.</text>
</comment>
<dbReference type="InterPro" id="IPR012506">
    <property type="entry name" value="TMEM86B-like"/>
</dbReference>
<keyword evidence="4 6" id="KW-1133">Transmembrane helix</keyword>
<evidence type="ECO:0000256" key="3">
    <source>
        <dbReference type="ARBA" id="ARBA00022692"/>
    </source>
</evidence>
<dbReference type="PANTHER" id="PTHR31885">
    <property type="entry name" value="GH04784P"/>
    <property type="match status" value="1"/>
</dbReference>
<dbReference type="RefSeq" id="WP_269445373.1">
    <property type="nucleotide sequence ID" value="NZ_CP097463.1"/>
</dbReference>
<keyword evidence="3 6" id="KW-0812">Transmembrane</keyword>
<accession>A0ABY7K4A6</accession>
<evidence type="ECO:0000313" key="7">
    <source>
        <dbReference type="EMBL" id="WAX58830.1"/>
    </source>
</evidence>
<name>A0ABY7K4A6_9ACTN</name>
<dbReference type="PANTHER" id="PTHR31885:SF6">
    <property type="entry name" value="GH04784P"/>
    <property type="match status" value="1"/>
</dbReference>
<feature type="transmembrane region" description="Helical" evidence="6">
    <location>
        <begin position="195"/>
        <end position="213"/>
    </location>
</feature>
<feature type="transmembrane region" description="Helical" evidence="6">
    <location>
        <begin position="142"/>
        <end position="175"/>
    </location>
</feature>
<evidence type="ECO:0000256" key="4">
    <source>
        <dbReference type="ARBA" id="ARBA00022989"/>
    </source>
</evidence>
<feature type="transmembrane region" description="Helical" evidence="6">
    <location>
        <begin position="34"/>
        <end position="61"/>
    </location>
</feature>
<evidence type="ECO:0000256" key="5">
    <source>
        <dbReference type="ARBA" id="ARBA00023136"/>
    </source>
</evidence>
<sequence length="214" mass="21922">MTIGLLLAAAIVAVGDWAAVGRRYFRIEYLLKPLTLVLLIAAAAAADLGAAKVWVLAALAFSLAGDVALVCSDRAAAEPDSALLIGLGSFLLGHVCYLIAFARHGVHGLYLLAGLLVVAGAAALSLPQVLAGARRTGGRQLAIIVAGYAVLLAAMAVFAVGTGTIATALGGLLFLASDTVLGHDRFVRRVPRGPLLVIVSYHAAQLLIVIGLLR</sequence>
<reference evidence="7" key="1">
    <citation type="submission" date="2022-05" db="EMBL/GenBank/DDBJ databases">
        <title>Jatrophihabitans sp. SB3-54 whole genome sequence.</title>
        <authorList>
            <person name="Suh M.K."/>
            <person name="Eom M.K."/>
            <person name="Kim J.S."/>
            <person name="Kim H.S."/>
            <person name="Do H.E."/>
            <person name="Shin Y.K."/>
            <person name="Lee J.-S."/>
        </authorList>
    </citation>
    <scope>NUCLEOTIDE SEQUENCE</scope>
    <source>
        <strain evidence="7">SB3-54</strain>
    </source>
</reference>
<dbReference type="EMBL" id="CP097463">
    <property type="protein sequence ID" value="WAX58830.1"/>
    <property type="molecule type" value="Genomic_DNA"/>
</dbReference>
<evidence type="ECO:0000313" key="8">
    <source>
        <dbReference type="Proteomes" id="UP001164693"/>
    </source>
</evidence>
<dbReference type="Pfam" id="PF07947">
    <property type="entry name" value="YhhN"/>
    <property type="match status" value="1"/>
</dbReference>
<organism evidence="7 8">
    <name type="scientific">Jatrophihabitans cynanchi</name>
    <dbReference type="NCBI Taxonomy" id="2944128"/>
    <lineage>
        <taxon>Bacteria</taxon>
        <taxon>Bacillati</taxon>
        <taxon>Actinomycetota</taxon>
        <taxon>Actinomycetes</taxon>
        <taxon>Jatrophihabitantales</taxon>
        <taxon>Jatrophihabitantaceae</taxon>
        <taxon>Jatrophihabitans</taxon>
    </lineage>
</organism>